<accession>A0A1B6C6K7</accession>
<dbReference type="GO" id="GO:0005524">
    <property type="term" value="F:ATP binding"/>
    <property type="evidence" value="ECO:0007669"/>
    <property type="project" value="UniProtKB-KW"/>
</dbReference>
<dbReference type="PANTHER" id="PTHR11139:SF68">
    <property type="entry name" value="DNA-DEPENDENT PROTEIN KINASE CATALYTIC SUBUNIT"/>
    <property type="match status" value="1"/>
</dbReference>
<sequence length="332" mass="38477">TLITNLETSSRGLSIDTYAVVPLNTRSGLIAWVYDTIPLKQFILKSDPESLNEADLEYQKWFYCNRVEKNPFLMYKMHSREETIQNFTRIKNILPEGLLRNSVNRMASSPEAFFYLRFQMLTSHAVLCICHWLLGIGDRHLENILVSTKTGRFLGIDFGHAFDMAVALPIPELIPFRMTPQIENLAAPLYIKGCLQESMVYTLQALRFNNQVLLNTMDVFIKEPTILWLSKICQKDHASEEYWYPQNKINTARRKLEGDHPCHILISELESSHKNDPLLPYFTKLVLGVEENIRTSYDETNLTSREQVQCLLDQATDKHILGKTYFGWHPFV</sequence>
<evidence type="ECO:0000256" key="3">
    <source>
        <dbReference type="ARBA" id="ARBA00022741"/>
    </source>
</evidence>
<keyword evidence="2" id="KW-0808">Transferase</keyword>
<dbReference type="SMART" id="SM00146">
    <property type="entry name" value="PI3Kc"/>
    <property type="match status" value="1"/>
</dbReference>
<dbReference type="SMART" id="SM01343">
    <property type="entry name" value="FATC"/>
    <property type="match status" value="1"/>
</dbReference>
<dbReference type="InterPro" id="IPR036940">
    <property type="entry name" value="PI3/4_kinase_cat_sf"/>
</dbReference>
<feature type="domain" description="PI3K/PI4K catalytic" evidence="6">
    <location>
        <begin position="1"/>
        <end position="277"/>
    </location>
</feature>
<dbReference type="PROSITE" id="PS00916">
    <property type="entry name" value="PI3_4_KINASE_2"/>
    <property type="match status" value="1"/>
</dbReference>
<reference evidence="8" key="1">
    <citation type="submission" date="2015-12" db="EMBL/GenBank/DDBJ databases">
        <title>De novo transcriptome assembly of four potential Pierce s Disease insect vectors from Arizona vineyards.</title>
        <authorList>
            <person name="Tassone E.E."/>
        </authorList>
    </citation>
    <scope>NUCLEOTIDE SEQUENCE</scope>
</reference>
<dbReference type="EMBL" id="GEDC01028157">
    <property type="protein sequence ID" value="JAS09141.1"/>
    <property type="molecule type" value="Transcribed_RNA"/>
</dbReference>
<dbReference type="InterPro" id="IPR018936">
    <property type="entry name" value="PI3/4_kinase_CS"/>
</dbReference>
<dbReference type="PROSITE" id="PS50290">
    <property type="entry name" value="PI3_4_KINASE_3"/>
    <property type="match status" value="1"/>
</dbReference>
<evidence type="ECO:0000256" key="2">
    <source>
        <dbReference type="ARBA" id="ARBA00022679"/>
    </source>
</evidence>
<dbReference type="InterPro" id="IPR003152">
    <property type="entry name" value="FATC_dom"/>
</dbReference>
<dbReference type="PROSITE" id="PS51190">
    <property type="entry name" value="FATC"/>
    <property type="match status" value="1"/>
</dbReference>
<organism evidence="8">
    <name type="scientific">Clastoptera arizonana</name>
    <name type="common">Arizona spittle bug</name>
    <dbReference type="NCBI Taxonomy" id="38151"/>
    <lineage>
        <taxon>Eukaryota</taxon>
        <taxon>Metazoa</taxon>
        <taxon>Ecdysozoa</taxon>
        <taxon>Arthropoda</taxon>
        <taxon>Hexapoda</taxon>
        <taxon>Insecta</taxon>
        <taxon>Pterygota</taxon>
        <taxon>Neoptera</taxon>
        <taxon>Paraneoptera</taxon>
        <taxon>Hemiptera</taxon>
        <taxon>Auchenorrhyncha</taxon>
        <taxon>Cercopoidea</taxon>
        <taxon>Clastopteridae</taxon>
        <taxon>Clastoptera</taxon>
    </lineage>
</organism>
<dbReference type="GO" id="GO:0006302">
    <property type="term" value="P:double-strand break repair"/>
    <property type="evidence" value="ECO:0007669"/>
    <property type="project" value="TreeGrafter"/>
</dbReference>
<dbReference type="GO" id="GO:0000723">
    <property type="term" value="P:telomere maintenance"/>
    <property type="evidence" value="ECO:0007669"/>
    <property type="project" value="TreeGrafter"/>
</dbReference>
<feature type="domain" description="FATC" evidence="7">
    <location>
        <begin position="300"/>
        <end position="332"/>
    </location>
</feature>
<name>A0A1B6C6K7_9HEMI</name>
<dbReference type="InterPro" id="IPR050517">
    <property type="entry name" value="DDR_Repair_Kinase"/>
</dbReference>
<dbReference type="GO" id="GO:0004674">
    <property type="term" value="F:protein serine/threonine kinase activity"/>
    <property type="evidence" value="ECO:0007669"/>
    <property type="project" value="UniProtKB-EC"/>
</dbReference>
<evidence type="ECO:0000313" key="8">
    <source>
        <dbReference type="EMBL" id="JAS09141.1"/>
    </source>
</evidence>
<evidence type="ECO:0000259" key="6">
    <source>
        <dbReference type="PROSITE" id="PS50290"/>
    </source>
</evidence>
<keyword evidence="4" id="KW-0418">Kinase</keyword>
<evidence type="ECO:0000259" key="7">
    <source>
        <dbReference type="PROSITE" id="PS51190"/>
    </source>
</evidence>
<dbReference type="SUPFAM" id="SSF56112">
    <property type="entry name" value="Protein kinase-like (PK-like)"/>
    <property type="match status" value="1"/>
</dbReference>
<dbReference type="GO" id="GO:0005634">
    <property type="term" value="C:nucleus"/>
    <property type="evidence" value="ECO:0007669"/>
    <property type="project" value="TreeGrafter"/>
</dbReference>
<protein>
    <recommendedName>
        <fullName evidence="1">non-specific serine/threonine protein kinase</fullName>
        <ecNumber evidence="1">2.7.11.1</ecNumber>
    </recommendedName>
</protein>
<dbReference type="Pfam" id="PF00454">
    <property type="entry name" value="PI3_PI4_kinase"/>
    <property type="match status" value="1"/>
</dbReference>
<dbReference type="InterPro" id="IPR000403">
    <property type="entry name" value="PI3/4_kinase_cat_dom"/>
</dbReference>
<proteinExistence type="predicted"/>
<evidence type="ECO:0000256" key="4">
    <source>
        <dbReference type="ARBA" id="ARBA00022777"/>
    </source>
</evidence>
<dbReference type="Gene3D" id="1.10.1070.11">
    <property type="entry name" value="Phosphatidylinositol 3-/4-kinase, catalytic domain"/>
    <property type="match status" value="1"/>
</dbReference>
<gene>
    <name evidence="8" type="ORF">g.30079</name>
</gene>
<dbReference type="AlphaFoldDB" id="A0A1B6C6K7"/>
<dbReference type="InterPro" id="IPR011009">
    <property type="entry name" value="Kinase-like_dom_sf"/>
</dbReference>
<keyword evidence="3" id="KW-0547">Nucleotide-binding</keyword>
<dbReference type="Pfam" id="PF02260">
    <property type="entry name" value="FATC"/>
    <property type="match status" value="1"/>
</dbReference>
<evidence type="ECO:0000256" key="5">
    <source>
        <dbReference type="ARBA" id="ARBA00022840"/>
    </source>
</evidence>
<dbReference type="EC" id="2.7.11.1" evidence="1"/>
<feature type="non-terminal residue" evidence="8">
    <location>
        <position position="1"/>
    </location>
</feature>
<evidence type="ECO:0000256" key="1">
    <source>
        <dbReference type="ARBA" id="ARBA00012513"/>
    </source>
</evidence>
<keyword evidence="5" id="KW-0067">ATP-binding</keyword>
<dbReference type="PANTHER" id="PTHR11139">
    <property type="entry name" value="ATAXIA TELANGIECTASIA MUTATED ATM -RELATED"/>
    <property type="match status" value="1"/>
</dbReference>